<sequence>MSEITLTQLKSALEKVPGTYPDFVESELHIAKKAPRNLIMLWEYILNNPKANSSDIILFTTRNIKCIQPINIDFVERYDDLYYLTVYDDKNRTIKLGLFLPERYNEKDNKESDHWWLVHLYINTSIVKYDMAMESMLQCELIDLAERIEKSKFISGEERVSFMEQEYEFILSSQHGYLVINDTSCDSINLWLSRQELDSISCYIRDRIAKSEEENKRS</sequence>
<gene>
    <name evidence="1" type="ORF">SAMN02910406_02951</name>
</gene>
<evidence type="ECO:0000313" key="1">
    <source>
        <dbReference type="EMBL" id="SFD04601.1"/>
    </source>
</evidence>
<organism evidence="1 2">
    <name type="scientific">Ruminococcus albus</name>
    <dbReference type="NCBI Taxonomy" id="1264"/>
    <lineage>
        <taxon>Bacteria</taxon>
        <taxon>Bacillati</taxon>
        <taxon>Bacillota</taxon>
        <taxon>Clostridia</taxon>
        <taxon>Eubacteriales</taxon>
        <taxon>Oscillospiraceae</taxon>
        <taxon>Ruminococcus</taxon>
    </lineage>
</organism>
<name>A0A1I1P3T7_RUMAL</name>
<protein>
    <submittedName>
        <fullName evidence="1">Uncharacterized protein</fullName>
    </submittedName>
</protein>
<dbReference type="AlphaFoldDB" id="A0A1I1P3T7"/>
<accession>A0A1I1P3T7</accession>
<dbReference type="Proteomes" id="UP000182192">
    <property type="component" value="Unassembled WGS sequence"/>
</dbReference>
<dbReference type="RefSeq" id="WP_074962732.1">
    <property type="nucleotide sequence ID" value="NZ_FOKQ01000031.1"/>
</dbReference>
<proteinExistence type="predicted"/>
<dbReference type="EMBL" id="FOKQ01000031">
    <property type="protein sequence ID" value="SFD04601.1"/>
    <property type="molecule type" value="Genomic_DNA"/>
</dbReference>
<reference evidence="1 2" key="1">
    <citation type="submission" date="2016-10" db="EMBL/GenBank/DDBJ databases">
        <authorList>
            <person name="de Groot N.N."/>
        </authorList>
    </citation>
    <scope>NUCLEOTIDE SEQUENCE [LARGE SCALE GENOMIC DNA]</scope>
    <source>
        <strain evidence="1 2">AR67</strain>
    </source>
</reference>
<evidence type="ECO:0000313" key="2">
    <source>
        <dbReference type="Proteomes" id="UP000182192"/>
    </source>
</evidence>